<feature type="non-terminal residue" evidence="1">
    <location>
        <position position="1"/>
    </location>
</feature>
<dbReference type="Proteomes" id="UP000018320">
    <property type="component" value="Unassembled WGS sequence"/>
</dbReference>
<keyword evidence="1" id="KW-0418">Kinase</keyword>
<sequence>VLHKNSTETVRMLLEERLGVGQRDEQGRISPVELFVGEENGLRDRNDWTT</sequence>
<protein>
    <submittedName>
        <fullName evidence="1">Serine/threonine protein kinase</fullName>
    </submittedName>
</protein>
<dbReference type="VEuPathDB" id="GiardiaDB:DHA2_151510"/>
<gene>
    <name evidence="1" type="ORF">DHA2_151510</name>
</gene>
<reference evidence="2" key="1">
    <citation type="submission" date="2012-02" db="EMBL/GenBank/DDBJ databases">
        <title>Genome sequencing of Giardia lamblia Genotypes A2 and B isolates (DH and GS) and comparative analysis with the genomes of Genotypes A1 and E (WB and Pig).</title>
        <authorList>
            <person name="Adam R."/>
            <person name="Dahlstrom E."/>
            <person name="Martens C."/>
            <person name="Bruno D."/>
            <person name="Barbian K."/>
            <person name="Porcella S.F."/>
            <person name="Nash T."/>
        </authorList>
    </citation>
    <scope>NUCLEOTIDE SEQUENCE</scope>
    <source>
        <strain evidence="2">DH</strain>
    </source>
</reference>
<evidence type="ECO:0000313" key="2">
    <source>
        <dbReference type="Proteomes" id="UP000018320"/>
    </source>
</evidence>
<keyword evidence="1" id="KW-0808">Transferase</keyword>
<reference evidence="1 2" key="2">
    <citation type="journal article" date="2013" name="Genome Biol. Evol.">
        <title>Genome sequencing of Giardia lamblia genotypes A2 and B isolates (DH and GS) and comparative analysis with the genomes of genotypes A1 and E (WB and Pig).</title>
        <authorList>
            <person name="Adam R.D."/>
            <person name="Dahlstrom E.W."/>
            <person name="Martens C.A."/>
            <person name="Bruno D.P."/>
            <person name="Barbian K.D."/>
            <person name="Ricklefs S.M."/>
            <person name="Hernandez M.M."/>
            <person name="Narla N.P."/>
            <person name="Patel R.B."/>
            <person name="Porcella S.F."/>
            <person name="Nash T.E."/>
        </authorList>
    </citation>
    <scope>NUCLEOTIDE SEQUENCE [LARGE SCALE GENOMIC DNA]</scope>
    <source>
        <strain evidence="1 2">DH</strain>
    </source>
</reference>
<dbReference type="GO" id="GO:0004674">
    <property type="term" value="F:protein serine/threonine kinase activity"/>
    <property type="evidence" value="ECO:0007669"/>
    <property type="project" value="UniProtKB-KW"/>
</dbReference>
<name>V6TGG9_GIAIN</name>
<proteinExistence type="predicted"/>
<organism evidence="1 2">
    <name type="scientific">Giardia intestinalis</name>
    <name type="common">Giardia lamblia</name>
    <dbReference type="NCBI Taxonomy" id="5741"/>
    <lineage>
        <taxon>Eukaryota</taxon>
        <taxon>Metamonada</taxon>
        <taxon>Diplomonadida</taxon>
        <taxon>Hexamitidae</taxon>
        <taxon>Giardiinae</taxon>
        <taxon>Giardia</taxon>
    </lineage>
</organism>
<evidence type="ECO:0000313" key="1">
    <source>
        <dbReference type="EMBL" id="ESU37851.1"/>
    </source>
</evidence>
<dbReference type="AlphaFoldDB" id="V6TGG9"/>
<dbReference type="EMBL" id="AHGT01000021">
    <property type="protein sequence ID" value="ESU37851.1"/>
    <property type="molecule type" value="Genomic_DNA"/>
</dbReference>
<comment type="caution">
    <text evidence="1">The sequence shown here is derived from an EMBL/GenBank/DDBJ whole genome shotgun (WGS) entry which is preliminary data.</text>
</comment>
<accession>V6TGG9</accession>
<keyword evidence="1" id="KW-0723">Serine/threonine-protein kinase</keyword>